<dbReference type="GO" id="GO:0050660">
    <property type="term" value="F:flavin adenine dinucleotide binding"/>
    <property type="evidence" value="ECO:0007669"/>
    <property type="project" value="InterPro"/>
</dbReference>
<comment type="cofactor">
    <cofactor evidence="1">
        <name>FAD</name>
        <dbReference type="ChEBI" id="CHEBI:57692"/>
    </cofactor>
</comment>
<evidence type="ECO:0000256" key="3">
    <source>
        <dbReference type="ARBA" id="ARBA00022827"/>
    </source>
</evidence>
<sequence length="163" mass="17527">MAYAFSSRVYASLSAPIKLVIKLVQGNLQKPEATSPISKFKLTKLFSHLYICLSGSLASDTKAYLGRSSKNEIILSAGALGIPQLLTLSGFGPANHLQAHSISVVVDQPIVGQGMADDPTVMTSCQSRPYGITMEASKFQVGKVVDNDYKFLARLLCTDIENT</sequence>
<keyword evidence="6" id="KW-1185">Reference proteome</keyword>
<dbReference type="InterPro" id="IPR000172">
    <property type="entry name" value="GMC_OxRdtase_N"/>
</dbReference>
<dbReference type="PANTHER" id="PTHR45968">
    <property type="entry name" value="OSJNBA0019K04.7 PROTEIN"/>
    <property type="match status" value="1"/>
</dbReference>
<accession>A0AAV1RN42</accession>
<dbReference type="EMBL" id="CAWUPB010001010">
    <property type="protein sequence ID" value="CAK7337191.1"/>
    <property type="molecule type" value="Genomic_DNA"/>
</dbReference>
<dbReference type="GO" id="GO:0016614">
    <property type="term" value="F:oxidoreductase activity, acting on CH-OH group of donors"/>
    <property type="evidence" value="ECO:0007669"/>
    <property type="project" value="InterPro"/>
</dbReference>
<comment type="caution">
    <text evidence="5">The sequence shown here is derived from an EMBL/GenBank/DDBJ whole genome shotgun (WGS) entry which is preliminary data.</text>
</comment>
<evidence type="ECO:0000313" key="5">
    <source>
        <dbReference type="EMBL" id="CAK7337191.1"/>
    </source>
</evidence>
<evidence type="ECO:0000259" key="4">
    <source>
        <dbReference type="Pfam" id="PF00732"/>
    </source>
</evidence>
<evidence type="ECO:0000256" key="1">
    <source>
        <dbReference type="ARBA" id="ARBA00001974"/>
    </source>
</evidence>
<dbReference type="Proteomes" id="UP001314170">
    <property type="component" value="Unassembled WGS sequence"/>
</dbReference>
<dbReference type="Gene3D" id="3.50.50.60">
    <property type="entry name" value="FAD/NAD(P)-binding domain"/>
    <property type="match status" value="1"/>
</dbReference>
<name>A0AAV1RN42_9ROSI</name>
<dbReference type="InterPro" id="IPR036188">
    <property type="entry name" value="FAD/NAD-bd_sf"/>
</dbReference>
<dbReference type="SUPFAM" id="SSF51905">
    <property type="entry name" value="FAD/NAD(P)-binding domain"/>
    <property type="match status" value="1"/>
</dbReference>
<feature type="domain" description="Glucose-methanol-choline oxidoreductase N-terminal" evidence="4">
    <location>
        <begin position="69"/>
        <end position="119"/>
    </location>
</feature>
<evidence type="ECO:0000256" key="2">
    <source>
        <dbReference type="ARBA" id="ARBA00022630"/>
    </source>
</evidence>
<proteinExistence type="predicted"/>
<organism evidence="5 6">
    <name type="scientific">Dovyalis caffra</name>
    <dbReference type="NCBI Taxonomy" id="77055"/>
    <lineage>
        <taxon>Eukaryota</taxon>
        <taxon>Viridiplantae</taxon>
        <taxon>Streptophyta</taxon>
        <taxon>Embryophyta</taxon>
        <taxon>Tracheophyta</taxon>
        <taxon>Spermatophyta</taxon>
        <taxon>Magnoliopsida</taxon>
        <taxon>eudicotyledons</taxon>
        <taxon>Gunneridae</taxon>
        <taxon>Pentapetalae</taxon>
        <taxon>rosids</taxon>
        <taxon>fabids</taxon>
        <taxon>Malpighiales</taxon>
        <taxon>Salicaceae</taxon>
        <taxon>Flacourtieae</taxon>
        <taxon>Dovyalis</taxon>
    </lineage>
</organism>
<dbReference type="AlphaFoldDB" id="A0AAV1RN42"/>
<gene>
    <name evidence="5" type="ORF">DCAF_LOCUS12218</name>
</gene>
<keyword evidence="3" id="KW-0274">FAD</keyword>
<dbReference type="Pfam" id="PF00732">
    <property type="entry name" value="GMC_oxred_N"/>
    <property type="match status" value="1"/>
</dbReference>
<dbReference type="PANTHER" id="PTHR45968:SF31">
    <property type="entry name" value="GLUCOSE-METHANOL-CHOLINE (GMC) OXIDOREDUCTASE FAMILY PROTEIN"/>
    <property type="match status" value="1"/>
</dbReference>
<evidence type="ECO:0000313" key="6">
    <source>
        <dbReference type="Proteomes" id="UP001314170"/>
    </source>
</evidence>
<dbReference type="InterPro" id="IPR051871">
    <property type="entry name" value="GMC_Oxidoreductase-Related"/>
</dbReference>
<protein>
    <recommendedName>
        <fullName evidence="4">Glucose-methanol-choline oxidoreductase N-terminal domain-containing protein</fullName>
    </recommendedName>
</protein>
<keyword evidence="2" id="KW-0285">Flavoprotein</keyword>
<reference evidence="5 6" key="1">
    <citation type="submission" date="2024-01" db="EMBL/GenBank/DDBJ databases">
        <authorList>
            <person name="Waweru B."/>
        </authorList>
    </citation>
    <scope>NUCLEOTIDE SEQUENCE [LARGE SCALE GENOMIC DNA]</scope>
</reference>